<dbReference type="Pfam" id="PF21906">
    <property type="entry name" value="WHD_NrtR"/>
    <property type="match status" value="1"/>
</dbReference>
<name>A0AAN2BKR3_9GAMM</name>
<dbReference type="AlphaFoldDB" id="A0AAN2BKR3"/>
<accession>A0AAN2BKR3</accession>
<evidence type="ECO:0000259" key="1">
    <source>
        <dbReference type="PROSITE" id="PS51462"/>
    </source>
</evidence>
<dbReference type="PANTHER" id="PTHR43736">
    <property type="entry name" value="ADP-RIBOSE PYROPHOSPHATASE"/>
    <property type="match status" value="1"/>
</dbReference>
<gene>
    <name evidence="2" type="ORF">MARGE09_P2436</name>
</gene>
<dbReference type="Gene3D" id="1.10.10.10">
    <property type="entry name" value="Winged helix-like DNA-binding domain superfamily/Winged helix DNA-binding domain"/>
    <property type="match status" value="1"/>
</dbReference>
<dbReference type="PROSITE" id="PS51462">
    <property type="entry name" value="NUDIX"/>
    <property type="match status" value="1"/>
</dbReference>
<dbReference type="SUPFAM" id="SSF46785">
    <property type="entry name" value="Winged helix' DNA-binding domain"/>
    <property type="match status" value="1"/>
</dbReference>
<dbReference type="EMBL" id="AP023086">
    <property type="protein sequence ID" value="BCD98235.1"/>
    <property type="molecule type" value="Genomic_DNA"/>
</dbReference>
<reference evidence="2 3" key="1">
    <citation type="journal article" date="2022" name="IScience">
        <title>An ultrasensitive nanofiber-based assay for enzymatic hydrolysis and deep-sea microbial degradation of cellulose.</title>
        <authorList>
            <person name="Tsudome M."/>
            <person name="Tachioka M."/>
            <person name="Miyazaki M."/>
            <person name="Uchimura K."/>
            <person name="Tsuda M."/>
            <person name="Takaki Y."/>
            <person name="Deguchi S."/>
        </authorList>
    </citation>
    <scope>NUCLEOTIDE SEQUENCE [LARGE SCALE GENOMIC DNA]</scope>
    <source>
        <strain evidence="2 3">GE09</strain>
    </source>
</reference>
<dbReference type="Proteomes" id="UP001320119">
    <property type="component" value="Chromosome"/>
</dbReference>
<dbReference type="RefSeq" id="WP_236982454.1">
    <property type="nucleotide sequence ID" value="NZ_AP023086.1"/>
</dbReference>
<dbReference type="Gene3D" id="3.90.79.10">
    <property type="entry name" value="Nucleoside Triphosphate Pyrophosphohydrolase"/>
    <property type="match status" value="1"/>
</dbReference>
<evidence type="ECO:0000313" key="2">
    <source>
        <dbReference type="EMBL" id="BCD98235.1"/>
    </source>
</evidence>
<feature type="domain" description="Nudix hydrolase" evidence="1">
    <location>
        <begin position="17"/>
        <end position="149"/>
    </location>
</feature>
<sequence length="237" mass="27021">METISSIYNPEPQQEKLPDISIDCLVFGLDNGRLNVLLAKHRDGIRQGQWALPGGHIGKLEDLDSAASRILQEVTGAQDLFLEQLRAFGAAGRFPDARVITIAYYALVKQEEYKVAAGGPASDVKWWDIHEVPELVYDHSDIFNHGLKTLRHKVRHEPVGFNLLPEKFTLLQLQELYESILDVKLDKPNFRRKMMNMKLLVDCNEKQQNVAHRAAALYRFDESVYQALTEQGFSFEV</sequence>
<dbReference type="InterPro" id="IPR036390">
    <property type="entry name" value="WH_DNA-bd_sf"/>
</dbReference>
<dbReference type="EC" id="3.6.1.55" evidence="2"/>
<dbReference type="GO" id="GO:0035539">
    <property type="term" value="F:8-oxo-7,8-dihydrodeoxyguanosine triphosphate pyrophosphatase activity"/>
    <property type="evidence" value="ECO:0007669"/>
    <property type="project" value="UniProtKB-EC"/>
</dbReference>
<dbReference type="PANTHER" id="PTHR43736:SF4">
    <property type="entry name" value="SLR1690 PROTEIN"/>
    <property type="match status" value="1"/>
</dbReference>
<organism evidence="2 3">
    <name type="scientific">Marinagarivorans cellulosilyticus</name>
    <dbReference type="NCBI Taxonomy" id="2721545"/>
    <lineage>
        <taxon>Bacteria</taxon>
        <taxon>Pseudomonadati</taxon>
        <taxon>Pseudomonadota</taxon>
        <taxon>Gammaproteobacteria</taxon>
        <taxon>Cellvibrionales</taxon>
        <taxon>Cellvibrionaceae</taxon>
        <taxon>Marinagarivorans</taxon>
    </lineage>
</organism>
<dbReference type="SUPFAM" id="SSF55811">
    <property type="entry name" value="Nudix"/>
    <property type="match status" value="1"/>
</dbReference>
<dbReference type="KEGG" id="marq:MARGE09_P2436"/>
<proteinExistence type="predicted"/>
<dbReference type="InterPro" id="IPR054105">
    <property type="entry name" value="WHD_NrtR"/>
</dbReference>
<protein>
    <submittedName>
        <fullName evidence="2">8-oxo-dGTP diphosphatase</fullName>
        <ecNumber evidence="2">3.6.1.55</ecNumber>
    </submittedName>
</protein>
<keyword evidence="2" id="KW-0378">Hydrolase</keyword>
<dbReference type="InterPro" id="IPR015797">
    <property type="entry name" value="NUDIX_hydrolase-like_dom_sf"/>
</dbReference>
<dbReference type="CDD" id="cd18873">
    <property type="entry name" value="NUDIX_NadM_like"/>
    <property type="match status" value="1"/>
</dbReference>
<dbReference type="InterPro" id="IPR036388">
    <property type="entry name" value="WH-like_DNA-bd_sf"/>
</dbReference>
<keyword evidence="3" id="KW-1185">Reference proteome</keyword>
<dbReference type="Pfam" id="PF00293">
    <property type="entry name" value="NUDIX"/>
    <property type="match status" value="1"/>
</dbReference>
<dbReference type="InterPro" id="IPR000086">
    <property type="entry name" value="NUDIX_hydrolase_dom"/>
</dbReference>
<evidence type="ECO:0000313" key="3">
    <source>
        <dbReference type="Proteomes" id="UP001320119"/>
    </source>
</evidence>